<organism evidence="1 2">
    <name type="scientific">Tritrichomonas musculus</name>
    <dbReference type="NCBI Taxonomy" id="1915356"/>
    <lineage>
        <taxon>Eukaryota</taxon>
        <taxon>Metamonada</taxon>
        <taxon>Parabasalia</taxon>
        <taxon>Tritrichomonadida</taxon>
        <taxon>Tritrichomonadidae</taxon>
        <taxon>Tritrichomonas</taxon>
    </lineage>
</organism>
<comment type="caution">
    <text evidence="1">The sequence shown here is derived from an EMBL/GenBank/DDBJ whole genome shotgun (WGS) entry which is preliminary data.</text>
</comment>
<protein>
    <submittedName>
        <fullName evidence="1">Uncharacterized protein</fullName>
    </submittedName>
</protein>
<keyword evidence="2" id="KW-1185">Reference proteome</keyword>
<dbReference type="EMBL" id="JAPFFF010000063">
    <property type="protein sequence ID" value="KAK8836857.1"/>
    <property type="molecule type" value="Genomic_DNA"/>
</dbReference>
<reference evidence="1 2" key="1">
    <citation type="submission" date="2024-04" db="EMBL/GenBank/DDBJ databases">
        <title>Tritrichomonas musculus Genome.</title>
        <authorList>
            <person name="Alves-Ferreira E."/>
            <person name="Grigg M."/>
            <person name="Lorenzi H."/>
            <person name="Galac M."/>
        </authorList>
    </citation>
    <scope>NUCLEOTIDE SEQUENCE [LARGE SCALE GENOMIC DNA]</scope>
    <source>
        <strain evidence="1 2">EAF2021</strain>
    </source>
</reference>
<proteinExistence type="predicted"/>
<accession>A0ABR2GSE5</accession>
<name>A0ABR2GSE5_9EUKA</name>
<sequence length="96" mass="10967">MTLYEPIWMKKYMSLTISFTKALGDPKAIHLGALGTHLLEHFLGWCEDSVTTMTLHHPLKVLLKILLSSISCKLKTFQELTYNLDVLTVPQGYQIF</sequence>
<dbReference type="Proteomes" id="UP001470230">
    <property type="component" value="Unassembled WGS sequence"/>
</dbReference>
<evidence type="ECO:0000313" key="2">
    <source>
        <dbReference type="Proteomes" id="UP001470230"/>
    </source>
</evidence>
<gene>
    <name evidence="1" type="ORF">M9Y10_037381</name>
</gene>
<evidence type="ECO:0000313" key="1">
    <source>
        <dbReference type="EMBL" id="KAK8836857.1"/>
    </source>
</evidence>